<dbReference type="PANTHER" id="PTHR21666:SF270">
    <property type="entry name" value="MUREIN HYDROLASE ACTIVATOR ENVC"/>
    <property type="match status" value="1"/>
</dbReference>
<dbReference type="EMBL" id="JAHQCW010000041">
    <property type="protein sequence ID" value="MBU9738743.1"/>
    <property type="molecule type" value="Genomic_DNA"/>
</dbReference>
<keyword evidence="8" id="KW-1185">Reference proteome</keyword>
<comment type="caution">
    <text evidence="7">The sequence shown here is derived from an EMBL/GenBank/DDBJ whole genome shotgun (WGS) entry which is preliminary data.</text>
</comment>
<gene>
    <name evidence="7" type="ORF">KTH89_19560</name>
</gene>
<evidence type="ECO:0000313" key="7">
    <source>
        <dbReference type="EMBL" id="MBU9738743.1"/>
    </source>
</evidence>
<dbReference type="InterPro" id="IPR050570">
    <property type="entry name" value="Cell_wall_metabolism_enzyme"/>
</dbReference>
<dbReference type="Pfam" id="PF24568">
    <property type="entry name" value="CC_PcsB"/>
    <property type="match status" value="1"/>
</dbReference>
<evidence type="ECO:0000256" key="2">
    <source>
        <dbReference type="SAM" id="Coils"/>
    </source>
</evidence>
<dbReference type="InterPro" id="IPR011055">
    <property type="entry name" value="Dup_hybrid_motif"/>
</dbReference>
<evidence type="ECO:0000313" key="8">
    <source>
        <dbReference type="Proteomes" id="UP000712157"/>
    </source>
</evidence>
<dbReference type="RefSeq" id="WP_158347641.1">
    <property type="nucleotide sequence ID" value="NZ_JAHQCW010000041.1"/>
</dbReference>
<dbReference type="Pfam" id="PF01551">
    <property type="entry name" value="Peptidase_M23"/>
    <property type="match status" value="1"/>
</dbReference>
<name>A0A949K0N9_9FIRM</name>
<evidence type="ECO:0000256" key="4">
    <source>
        <dbReference type="SAM" id="SignalP"/>
    </source>
</evidence>
<feature type="region of interest" description="Disordered" evidence="3">
    <location>
        <begin position="172"/>
        <end position="197"/>
    </location>
</feature>
<dbReference type="Gene3D" id="6.10.250.3150">
    <property type="match status" value="1"/>
</dbReference>
<feature type="chain" id="PRO_5038051684" evidence="4">
    <location>
        <begin position="25"/>
        <end position="389"/>
    </location>
</feature>
<feature type="signal peptide" evidence="4">
    <location>
        <begin position="1"/>
        <end position="24"/>
    </location>
</feature>
<sequence length="389" mass="43656">MTKRILGVLLSGALITAMAAPAFATSLQDAKKEKSGIESNIKEVEQQIKDMKVTKGNLEDYIKKLDSSLNQIVDDLGSLEEQLAAKEQQISDTQEALELAKEQEAGQYEAMKLRILYMYENSTGSQLSMLLEAGSISELLKRVEYMSAMSEYDRKMLVKFQETKEYIEETEEKLTQEKTELEEMKSEVEDRKSSVESAIRKKNDEIERYENDIADAEQLKEEYEQELAQMTQVMKRLEEEEKKRQQELSNSGQTGQTYDNGQFAWPCPASTRITSDYGTRYHPTLGYEKFHNGIDIGAPSGSSILAAYDGEVVSAAYDSVMGNYVMINHGSGLYTIYMHASALYVSSGQKVSRGEQIAAVGSTGRSTGPHLHFTVRLNGSYVSPWNYVS</sequence>
<feature type="coiled-coil region" evidence="2">
    <location>
        <begin position="27"/>
        <end position="103"/>
    </location>
</feature>
<keyword evidence="2" id="KW-0175">Coiled coil</keyword>
<dbReference type="SUPFAM" id="SSF51261">
    <property type="entry name" value="Duplicated hybrid motif"/>
    <property type="match status" value="1"/>
</dbReference>
<organism evidence="7 8">
    <name type="scientific">Diplocloster agilis</name>
    <dbReference type="NCBI Taxonomy" id="2850323"/>
    <lineage>
        <taxon>Bacteria</taxon>
        <taxon>Bacillati</taxon>
        <taxon>Bacillota</taxon>
        <taxon>Clostridia</taxon>
        <taxon>Lachnospirales</taxon>
        <taxon>Lachnospiraceae</taxon>
        <taxon>Diplocloster</taxon>
    </lineage>
</organism>
<feature type="compositionally biased region" description="Polar residues" evidence="3">
    <location>
        <begin position="249"/>
        <end position="260"/>
    </location>
</feature>
<dbReference type="InterPro" id="IPR057309">
    <property type="entry name" value="PcsB_CC"/>
</dbReference>
<proteinExistence type="predicted"/>
<dbReference type="PANTHER" id="PTHR21666">
    <property type="entry name" value="PEPTIDASE-RELATED"/>
    <property type="match status" value="1"/>
</dbReference>
<dbReference type="GO" id="GO:0004222">
    <property type="term" value="F:metalloendopeptidase activity"/>
    <property type="evidence" value="ECO:0007669"/>
    <property type="project" value="TreeGrafter"/>
</dbReference>
<dbReference type="AlphaFoldDB" id="A0A949K0N9"/>
<evidence type="ECO:0000259" key="5">
    <source>
        <dbReference type="Pfam" id="PF01551"/>
    </source>
</evidence>
<dbReference type="Proteomes" id="UP000712157">
    <property type="component" value="Unassembled WGS sequence"/>
</dbReference>
<accession>A0A949K0N9</accession>
<evidence type="ECO:0000256" key="3">
    <source>
        <dbReference type="SAM" id="MobiDB-lite"/>
    </source>
</evidence>
<feature type="region of interest" description="Disordered" evidence="3">
    <location>
        <begin position="238"/>
        <end position="262"/>
    </location>
</feature>
<reference evidence="7" key="1">
    <citation type="submission" date="2021-06" db="EMBL/GenBank/DDBJ databases">
        <title>Description of novel taxa of the family Lachnospiraceae.</title>
        <authorList>
            <person name="Chaplin A.V."/>
            <person name="Sokolova S.R."/>
            <person name="Pikina A.P."/>
            <person name="Korzhanova M."/>
            <person name="Belova V."/>
            <person name="Korostin D."/>
            <person name="Efimov B.A."/>
        </authorList>
    </citation>
    <scope>NUCLEOTIDE SEQUENCE</scope>
    <source>
        <strain evidence="7">ASD5720</strain>
    </source>
</reference>
<dbReference type="Gene3D" id="2.70.70.10">
    <property type="entry name" value="Glucose Permease (Domain IIA)"/>
    <property type="match status" value="1"/>
</dbReference>
<evidence type="ECO:0000256" key="1">
    <source>
        <dbReference type="ARBA" id="ARBA00022729"/>
    </source>
</evidence>
<evidence type="ECO:0000259" key="6">
    <source>
        <dbReference type="Pfam" id="PF24568"/>
    </source>
</evidence>
<feature type="domain" description="M23ase beta-sheet core" evidence="5">
    <location>
        <begin position="289"/>
        <end position="384"/>
    </location>
</feature>
<keyword evidence="1 4" id="KW-0732">Signal</keyword>
<dbReference type="CDD" id="cd12797">
    <property type="entry name" value="M23_peptidase"/>
    <property type="match status" value="1"/>
</dbReference>
<dbReference type="InterPro" id="IPR016047">
    <property type="entry name" value="M23ase_b-sheet_dom"/>
</dbReference>
<protein>
    <submittedName>
        <fullName evidence="7">Peptidoglycan DD-metalloendopeptidase family protein</fullName>
    </submittedName>
</protein>
<feature type="domain" description="Peptidoglycan hydrolase PcsB coiled-coil" evidence="6">
    <location>
        <begin position="105"/>
        <end position="169"/>
    </location>
</feature>